<evidence type="ECO:0008006" key="13">
    <source>
        <dbReference type="Google" id="ProtNLM"/>
    </source>
</evidence>
<dbReference type="InterPro" id="IPR027417">
    <property type="entry name" value="P-loop_NTPase"/>
</dbReference>
<dbReference type="Gene3D" id="1.20.1320.20">
    <property type="entry name" value="hef helicase domain"/>
    <property type="match status" value="1"/>
</dbReference>
<dbReference type="Gene3D" id="3.40.50.300">
    <property type="entry name" value="P-loop containing nucleotide triphosphate hydrolases"/>
    <property type="match status" value="2"/>
</dbReference>
<feature type="region of interest" description="Disordered" evidence="8">
    <location>
        <begin position="1"/>
        <end position="20"/>
    </location>
</feature>
<dbReference type="PROSITE" id="PS51194">
    <property type="entry name" value="HELICASE_CTER"/>
    <property type="match status" value="1"/>
</dbReference>
<evidence type="ECO:0000256" key="6">
    <source>
        <dbReference type="ARBA" id="ARBA00022840"/>
    </source>
</evidence>
<feature type="region of interest" description="Disordered" evidence="8">
    <location>
        <begin position="804"/>
        <end position="826"/>
    </location>
</feature>
<dbReference type="EMBL" id="BDGG01000003">
    <property type="protein sequence ID" value="GAU96878.1"/>
    <property type="molecule type" value="Genomic_DNA"/>
</dbReference>
<accession>A0A1D1VED6</accession>
<dbReference type="Proteomes" id="UP000186922">
    <property type="component" value="Unassembled WGS sequence"/>
</dbReference>
<evidence type="ECO:0000256" key="5">
    <source>
        <dbReference type="ARBA" id="ARBA00022806"/>
    </source>
</evidence>
<evidence type="ECO:0000259" key="10">
    <source>
        <dbReference type="PROSITE" id="PS51194"/>
    </source>
</evidence>
<keyword evidence="5" id="KW-0347">Helicase</keyword>
<dbReference type="CDD" id="cd18033">
    <property type="entry name" value="DEXDc_FANCM"/>
    <property type="match status" value="1"/>
</dbReference>
<dbReference type="GO" id="GO:0005634">
    <property type="term" value="C:nucleus"/>
    <property type="evidence" value="ECO:0007669"/>
    <property type="project" value="UniProtKB-SubCell"/>
</dbReference>
<evidence type="ECO:0000256" key="4">
    <source>
        <dbReference type="ARBA" id="ARBA00022801"/>
    </source>
</evidence>
<feature type="region of interest" description="Disordered" evidence="8">
    <location>
        <begin position="1503"/>
        <end position="1526"/>
    </location>
</feature>
<dbReference type="CDD" id="cd18801">
    <property type="entry name" value="SF2_C_FANCM_Hef"/>
    <property type="match status" value="1"/>
</dbReference>
<dbReference type="OrthoDB" id="6513042at2759"/>
<dbReference type="SUPFAM" id="SSF52540">
    <property type="entry name" value="P-loop containing nucleoside triphosphate hydrolases"/>
    <property type="match status" value="1"/>
</dbReference>
<dbReference type="GO" id="GO:0043138">
    <property type="term" value="F:3'-5' DNA helicase activity"/>
    <property type="evidence" value="ECO:0007669"/>
    <property type="project" value="InterPro"/>
</dbReference>
<feature type="domain" description="Helicase ATP-binding" evidence="9">
    <location>
        <begin position="431"/>
        <end position="599"/>
    </location>
</feature>
<dbReference type="InterPro" id="IPR031879">
    <property type="entry name" value="FANCM-MHF-bd"/>
</dbReference>
<dbReference type="GO" id="GO:0009378">
    <property type="term" value="F:four-way junction helicase activity"/>
    <property type="evidence" value="ECO:0007669"/>
    <property type="project" value="TreeGrafter"/>
</dbReference>
<dbReference type="SMART" id="SM00487">
    <property type="entry name" value="DEXDc"/>
    <property type="match status" value="1"/>
</dbReference>
<feature type="compositionally biased region" description="Polar residues" evidence="8">
    <location>
        <begin position="39"/>
        <end position="49"/>
    </location>
</feature>
<dbReference type="PROSITE" id="PS51192">
    <property type="entry name" value="HELICASE_ATP_BIND_1"/>
    <property type="match status" value="1"/>
</dbReference>
<dbReference type="InterPro" id="IPR044749">
    <property type="entry name" value="FANCM_DEXDc"/>
</dbReference>
<feature type="region of interest" description="Disordered" evidence="8">
    <location>
        <begin position="25"/>
        <end position="213"/>
    </location>
</feature>
<keyword evidence="3" id="KW-0547">Nucleotide-binding</keyword>
<name>A0A1D1VED6_RAMVA</name>
<feature type="compositionally biased region" description="Acidic residues" evidence="8">
    <location>
        <begin position="1787"/>
        <end position="1796"/>
    </location>
</feature>
<dbReference type="GO" id="GO:0036297">
    <property type="term" value="P:interstrand cross-link repair"/>
    <property type="evidence" value="ECO:0007669"/>
    <property type="project" value="TreeGrafter"/>
</dbReference>
<evidence type="ECO:0000259" key="9">
    <source>
        <dbReference type="PROSITE" id="PS51192"/>
    </source>
</evidence>
<dbReference type="InterPro" id="IPR006935">
    <property type="entry name" value="Helicase/UvrB_N"/>
</dbReference>
<dbReference type="GO" id="GO:0000400">
    <property type="term" value="F:four-way junction DNA binding"/>
    <property type="evidence" value="ECO:0007669"/>
    <property type="project" value="TreeGrafter"/>
</dbReference>
<feature type="region of interest" description="Disordered" evidence="8">
    <location>
        <begin position="1856"/>
        <end position="1907"/>
    </location>
</feature>
<comment type="caution">
    <text evidence="11">The sequence shown here is derived from an EMBL/GenBank/DDBJ whole genome shotgun (WGS) entry which is preliminary data.</text>
</comment>
<feature type="region of interest" description="Disordered" evidence="8">
    <location>
        <begin position="1209"/>
        <end position="1297"/>
    </location>
</feature>
<keyword evidence="7" id="KW-0539">Nucleus</keyword>
<feature type="region of interest" description="Disordered" evidence="8">
    <location>
        <begin position="1694"/>
        <end position="1758"/>
    </location>
</feature>
<feature type="compositionally biased region" description="Polar residues" evidence="8">
    <location>
        <begin position="1258"/>
        <end position="1268"/>
    </location>
</feature>
<evidence type="ECO:0000256" key="7">
    <source>
        <dbReference type="ARBA" id="ARBA00023242"/>
    </source>
</evidence>
<gene>
    <name evidence="11" type="primary">RvY_08252-1</name>
    <name evidence="11" type="synonym">RvY_08252.1</name>
    <name evidence="11" type="ORF">RvY_08252</name>
</gene>
<dbReference type="FunFam" id="3.40.50.300:FF:000861">
    <property type="entry name" value="Fanconi anemia, complementation group M"/>
    <property type="match status" value="1"/>
</dbReference>
<dbReference type="GO" id="GO:0005524">
    <property type="term" value="F:ATP binding"/>
    <property type="evidence" value="ECO:0007669"/>
    <property type="project" value="UniProtKB-KW"/>
</dbReference>
<dbReference type="InterPro" id="IPR039686">
    <property type="entry name" value="FANCM/Mph1-like_ID"/>
</dbReference>
<feature type="compositionally biased region" description="Low complexity" evidence="8">
    <location>
        <begin position="1709"/>
        <end position="1720"/>
    </location>
</feature>
<keyword evidence="12" id="KW-1185">Reference proteome</keyword>
<dbReference type="Pfam" id="PF16783">
    <property type="entry name" value="FANCM-MHF_bd"/>
    <property type="match status" value="1"/>
</dbReference>
<feature type="region of interest" description="Disordered" evidence="8">
    <location>
        <begin position="1778"/>
        <end position="1810"/>
    </location>
</feature>
<dbReference type="PANTHER" id="PTHR14025">
    <property type="entry name" value="FANCONI ANEMIA GROUP M FANCM FAMILY MEMBER"/>
    <property type="match status" value="1"/>
</dbReference>
<comment type="subcellular location">
    <subcellularLocation>
        <location evidence="1">Nucleus</location>
    </subcellularLocation>
</comment>
<evidence type="ECO:0000313" key="11">
    <source>
        <dbReference type="EMBL" id="GAU96878.1"/>
    </source>
</evidence>
<comment type="similarity">
    <text evidence="2">Belongs to the DEAD box helicase family. DEAH subfamily. FANCM sub-subfamily.</text>
</comment>
<reference evidence="11 12" key="1">
    <citation type="journal article" date="2016" name="Nat. Commun.">
        <title>Extremotolerant tardigrade genome and improved radiotolerance of human cultured cells by tardigrade-unique protein.</title>
        <authorList>
            <person name="Hashimoto T."/>
            <person name="Horikawa D.D."/>
            <person name="Saito Y."/>
            <person name="Kuwahara H."/>
            <person name="Kozuka-Hata H."/>
            <person name="Shin-I T."/>
            <person name="Minakuchi Y."/>
            <person name="Ohishi K."/>
            <person name="Motoyama A."/>
            <person name="Aizu T."/>
            <person name="Enomoto A."/>
            <person name="Kondo K."/>
            <person name="Tanaka S."/>
            <person name="Hara Y."/>
            <person name="Koshikawa S."/>
            <person name="Sagara H."/>
            <person name="Miura T."/>
            <person name="Yokobori S."/>
            <person name="Miyagawa K."/>
            <person name="Suzuki Y."/>
            <person name="Kubo T."/>
            <person name="Oyama M."/>
            <person name="Kohara Y."/>
            <person name="Fujiyama A."/>
            <person name="Arakawa K."/>
            <person name="Katayama T."/>
            <person name="Toyoda A."/>
            <person name="Kunieda T."/>
        </authorList>
    </citation>
    <scope>NUCLEOTIDE SEQUENCE [LARGE SCALE GENOMIC DNA]</scope>
    <source>
        <strain evidence="11 12">YOKOZUNA-1</strain>
    </source>
</reference>
<proteinExistence type="inferred from homology"/>
<dbReference type="Pfam" id="PF04851">
    <property type="entry name" value="ResIII"/>
    <property type="match status" value="1"/>
</dbReference>
<keyword evidence="6" id="KW-0067">ATP-binding</keyword>
<protein>
    <recommendedName>
        <fullName evidence="13">Fanconi anemia group M protein</fullName>
    </recommendedName>
</protein>
<feature type="compositionally biased region" description="Low complexity" evidence="8">
    <location>
        <begin position="1734"/>
        <end position="1745"/>
    </location>
</feature>
<dbReference type="Pfam" id="PF00271">
    <property type="entry name" value="Helicase_C"/>
    <property type="match status" value="1"/>
</dbReference>
<sequence length="1907" mass="212639">MSRPPQRMQKPNGVQRIDRFFAPVAHPQYWNGRPVNPGPFNQQSVSLTANPHPDPPMFAKSYRGPGGPRHRQPSSDQLPPVVPSNFRQPMSSLGNQPSNSSYKSPLQMNRPNMPGLNSAGLNRPPVQRFHRSPTSGPNAAASFQPAPRPVGGASHLMPQSQRFTSSLQANRPTQPFPNNVASTPSRSSGWDNAGGFFVPDETPPQAHNFTSSTISSQNTFQAAASISAFPTAESFYHTGHSTNSTVASTVSQTVFDMVDDDEEAGLLAALEEYESTQQTAPPTSGPVIPPSVPSAIPPANSNCNDSIQVLDDDLGDVNWCEIMELEDKAGRQEEVRPVEAEPRIQLPPPVVATNFAVAPHYPALARQLSAPMLRQQTLEEVQPEPIVILDEAPKDPQVPSHIRSLPGFDMEAGMTWLYPTNYPARDYQYNIVQRALYKNTLVSLPTGLGKTFVAAVVMFNFYRWYPEGKVVFLAPTKPLVTQQHKACYQVMGIPQSDMVEMTGAMNPERRATLWTTKRVFFMTPQTAVNDLEHGAFLASDVRCLVIDEAHRATGAYAYVEIVRMVANQNKNFRVLALSATPGNDLAGIQIVLTNLRINQIEIRTDESLDIRQYVHKKTADKVVVQLDPQMRSICDLMFKVVSYYVDQLKKLHALASHIQPENVSKFQILQHSREFTAKTSVTGFMKQRTTTFFMTLNSLLHAYELLCNYGMRPFYRFVHATLRDGTSKHALPRSELQKNHDFNRLVQNVKDILGEDLTLVGDLDDPANTSSPQLDRPYVYGHPKLRMLETIVLDHFKPQRRYSPVAFERPSTSKGSPQLFDGGSPNQDSRIMIFTSYRESVHEIADLLRRSAPLVRVMPFVGQAATTGNKKGLNQKEQATVIERFRSGDYNVLVSTSVGEEGLDIGEVDLIICFDTQKSPIRSVQRTGRTGRKRAGKTIVLLTEGKEENNYKQCQTKKTYAAKTLLSTKYDMFKDIPRMVPEGLKPVCVQLKLENPAFEEENLSGKFARKKSSKGELRTWLQKKVRTKESEKFDHKYLSDAELLEYNRYCKPLAEDVQTISVKPNLLNPRKITKSLKRLRTKEVQTYGVVDPPLSLSNYTAWQIMRQPVSSFRHSAHSKDFVTTMQQLEEFTAKSSGEKESSFKDDFTRWYKKAERAGYIDLDSEDDPGSSGESDGEDSRAGSPEIPFVPSAPLKRVSKRVIHPTKLCSLSTPQPIVPSPEAPPEQAAPSTTRQSSLQTVEEVPHEPEAFNLAAPPLDNSSKVDTSLLTEDDTVIDQPKANPDVVEEVKPAEGLSQAEKEDIANLQMENWETWNDPPKQPETDKQTDISMLSINGALSFINRPSTSFSPEPHQQQQQQRVMVQETPLIPTTQSITSQQNRPDENSKNNLEINLPNFKLDFSSEVSPKKSTTEVISDDVFLSPLQPAFSRINDTFHPAGGAGNGGSGGPLSYSTPRHDRTRRRLMVTPDISPVCDRTRTTAKRLNRFDETREFVPRPMSPIEQLQPRSSVSKVKGSIGDESDLDGEDLIPCSFPDETALRAEEEELLEEVKQRERQFEPADSLDVEGLPVCMEIPPTLPFVALAAESPMGEKEKKSGVEESISQEVGKMKLVDVSGEKVKVEKKKRRGKEDVVVAELDRSGSENRKMVVDDSLQCITPEKVARSKSPLKMSGLPNHSCEDVSRILVPRKKAVVAVSPESAERPCRPPRHSSGIGSSRSEISLKSPVIAKKRQRNPQQPFKSPFKQPGGAKVGGKRLASKKPPLVIPRLRALEFIDDQAEVSADHTCSSDEEEDELDQDTSSLIASQAPAEDPSYMQAIYAQALQRRDPTTDEVLGRHRKKVYNHSDIFSQPFVQDEDYGSSSFVSYSDDEEESPAKRKKLAGQSGWPKPTVPKGWKHDFQSGAKNRRK</sequence>
<evidence type="ECO:0000256" key="8">
    <source>
        <dbReference type="SAM" id="MobiDB-lite"/>
    </source>
</evidence>
<dbReference type="SMART" id="SM00490">
    <property type="entry name" value="HELICc"/>
    <property type="match status" value="1"/>
</dbReference>
<dbReference type="STRING" id="947166.A0A1D1VED6"/>
<feature type="compositionally biased region" description="Polar residues" evidence="8">
    <location>
        <begin position="157"/>
        <end position="190"/>
    </location>
</feature>
<feature type="region of interest" description="Disordered" evidence="8">
    <location>
        <begin position="1159"/>
        <end position="1192"/>
    </location>
</feature>
<dbReference type="InterPro" id="IPR001650">
    <property type="entry name" value="Helicase_C-like"/>
</dbReference>
<evidence type="ECO:0000256" key="2">
    <source>
        <dbReference type="ARBA" id="ARBA00009889"/>
    </source>
</evidence>
<keyword evidence="4" id="KW-0378">Hydrolase</keyword>
<dbReference type="InterPro" id="IPR014001">
    <property type="entry name" value="Helicase_ATP-bd"/>
</dbReference>
<dbReference type="PANTHER" id="PTHR14025:SF20">
    <property type="entry name" value="FANCONI ANEMIA GROUP M PROTEIN"/>
    <property type="match status" value="1"/>
</dbReference>
<dbReference type="GO" id="GO:0016787">
    <property type="term" value="F:hydrolase activity"/>
    <property type="evidence" value="ECO:0007669"/>
    <property type="project" value="UniProtKB-KW"/>
</dbReference>
<organism evidence="11 12">
    <name type="scientific">Ramazzottius varieornatus</name>
    <name type="common">Water bear</name>
    <name type="synonym">Tardigrade</name>
    <dbReference type="NCBI Taxonomy" id="947166"/>
    <lineage>
        <taxon>Eukaryota</taxon>
        <taxon>Metazoa</taxon>
        <taxon>Ecdysozoa</taxon>
        <taxon>Tardigrada</taxon>
        <taxon>Eutardigrada</taxon>
        <taxon>Parachela</taxon>
        <taxon>Hypsibioidea</taxon>
        <taxon>Ramazzottiidae</taxon>
        <taxon>Ramazzottius</taxon>
    </lineage>
</organism>
<evidence type="ECO:0000256" key="3">
    <source>
        <dbReference type="ARBA" id="ARBA00022741"/>
    </source>
</evidence>
<evidence type="ECO:0000313" key="12">
    <source>
        <dbReference type="Proteomes" id="UP000186922"/>
    </source>
</evidence>
<dbReference type="GO" id="GO:0045003">
    <property type="term" value="P:double-strand break repair via synthesis-dependent strand annealing"/>
    <property type="evidence" value="ECO:0007669"/>
    <property type="project" value="TreeGrafter"/>
</dbReference>
<evidence type="ECO:0000256" key="1">
    <source>
        <dbReference type="ARBA" id="ARBA00004123"/>
    </source>
</evidence>
<feature type="compositionally biased region" description="Polar residues" evidence="8">
    <location>
        <begin position="85"/>
        <end position="110"/>
    </location>
</feature>
<dbReference type="CDD" id="cd12091">
    <property type="entry name" value="FANCM_ID"/>
    <property type="match status" value="1"/>
</dbReference>
<feature type="domain" description="Helicase C-terminal" evidence="10">
    <location>
        <begin position="815"/>
        <end position="977"/>
    </location>
</feature>